<sequence length="278" mass="31095">MTRATREQLPGDGLVLAVPDGRPGPPPLRFERAKGRGWVLRQGERPLIQARSEGDGCCRNLHLRRLPGHRSPLPPISAATMRSRTNWPHRYGRWLEETAHGPLHHGRWMLTPRTTFAPGIWNCDLVRDWPDATLELLCGGGWHGVLPLRPLPAPDAPRVKAYRKHAREGTLAPVLLWWVSFLDGWLLLDGHDRAAAALVEGMQPACVELVRVPDDADWRATAEKITEVHEERVARLAARPAGPHTADQRQALNRGYADVISTLPYDADATPVFERPHD</sequence>
<dbReference type="RefSeq" id="WP_138046603.1">
    <property type="nucleotide sequence ID" value="NZ_VBZC01000021.1"/>
</dbReference>
<evidence type="ECO:0000313" key="2">
    <source>
        <dbReference type="Proteomes" id="UP000305906"/>
    </source>
</evidence>
<evidence type="ECO:0000313" key="1">
    <source>
        <dbReference type="EMBL" id="TLS44387.1"/>
    </source>
</evidence>
<dbReference type="EMBL" id="VBZC01000021">
    <property type="protein sequence ID" value="TLS44387.1"/>
    <property type="molecule type" value="Genomic_DNA"/>
</dbReference>
<organism evidence="1 2">
    <name type="scientific">Streptomyces montanus</name>
    <dbReference type="NCBI Taxonomy" id="2580423"/>
    <lineage>
        <taxon>Bacteria</taxon>
        <taxon>Bacillati</taxon>
        <taxon>Actinomycetota</taxon>
        <taxon>Actinomycetes</taxon>
        <taxon>Kitasatosporales</taxon>
        <taxon>Streptomycetaceae</taxon>
        <taxon>Streptomyces</taxon>
    </lineage>
</organism>
<accession>A0A5R9FKK3</accession>
<dbReference type="AlphaFoldDB" id="A0A5R9FKK3"/>
<comment type="caution">
    <text evidence="1">The sequence shown here is derived from an EMBL/GenBank/DDBJ whole genome shotgun (WGS) entry which is preliminary data.</text>
</comment>
<dbReference type="Proteomes" id="UP000305906">
    <property type="component" value="Unassembled WGS sequence"/>
</dbReference>
<keyword evidence="2" id="KW-1185">Reference proteome</keyword>
<proteinExistence type="predicted"/>
<reference evidence="1 2" key="1">
    <citation type="submission" date="2019-05" db="EMBL/GenBank/DDBJ databases">
        <title>Streptomyces sp. NEAU-C151, a novel actinomycete isolated from soil.</title>
        <authorList>
            <person name="Han L."/>
            <person name="Jiang H."/>
        </authorList>
    </citation>
    <scope>NUCLEOTIDE SEQUENCE [LARGE SCALE GENOMIC DNA]</scope>
    <source>
        <strain evidence="1 2">NEAU-C151</strain>
    </source>
</reference>
<name>A0A5R9FKK3_9ACTN</name>
<gene>
    <name evidence="1" type="ORF">FE633_20415</name>
</gene>
<protein>
    <submittedName>
        <fullName evidence="1">Uncharacterized protein</fullName>
    </submittedName>
</protein>